<dbReference type="SUPFAM" id="SSF53335">
    <property type="entry name" value="S-adenosyl-L-methionine-dependent methyltransferases"/>
    <property type="match status" value="1"/>
</dbReference>
<organism evidence="1 2">
    <name type="scientific">Microbulbifer rhizosphaerae</name>
    <dbReference type="NCBI Taxonomy" id="1562603"/>
    <lineage>
        <taxon>Bacteria</taxon>
        <taxon>Pseudomonadati</taxon>
        <taxon>Pseudomonadota</taxon>
        <taxon>Gammaproteobacteria</taxon>
        <taxon>Cellvibrionales</taxon>
        <taxon>Microbulbiferaceae</taxon>
        <taxon>Microbulbifer</taxon>
    </lineage>
</organism>
<dbReference type="AlphaFoldDB" id="A0A7W4WCA5"/>
<dbReference type="RefSeq" id="WP_183460177.1">
    <property type="nucleotide sequence ID" value="NZ_JACHWZ010000010.1"/>
</dbReference>
<evidence type="ECO:0000313" key="1">
    <source>
        <dbReference type="EMBL" id="MBB3061607.1"/>
    </source>
</evidence>
<keyword evidence="1" id="KW-0808">Transferase</keyword>
<comment type="caution">
    <text evidence="1">The sequence shown here is derived from an EMBL/GenBank/DDBJ whole genome shotgun (WGS) entry which is preliminary data.</text>
</comment>
<protein>
    <submittedName>
        <fullName evidence="1">SAM-dependent methyltransferase</fullName>
    </submittedName>
</protein>
<proteinExistence type="predicted"/>
<accession>A0A7W4WCA5</accession>
<gene>
    <name evidence="1" type="ORF">FHS09_002445</name>
</gene>
<name>A0A7W4WCA5_9GAMM</name>
<dbReference type="PANTHER" id="PTHR20974:SF0">
    <property type="entry name" value="UPF0585 PROTEIN CG18661"/>
    <property type="match status" value="1"/>
</dbReference>
<keyword evidence="2" id="KW-1185">Reference proteome</keyword>
<dbReference type="EMBL" id="JACHWZ010000010">
    <property type="protein sequence ID" value="MBB3061607.1"/>
    <property type="molecule type" value="Genomic_DNA"/>
</dbReference>
<dbReference type="Gene3D" id="3.40.50.150">
    <property type="entry name" value="Vaccinia Virus protein VP39"/>
    <property type="match status" value="1"/>
</dbReference>
<dbReference type="Proteomes" id="UP000535937">
    <property type="component" value="Unassembled WGS sequence"/>
</dbReference>
<dbReference type="GO" id="GO:0032259">
    <property type="term" value="P:methylation"/>
    <property type="evidence" value="ECO:0007669"/>
    <property type="project" value="UniProtKB-KW"/>
</dbReference>
<dbReference type="PANTHER" id="PTHR20974">
    <property type="entry name" value="UPF0585 PROTEIN CG18661"/>
    <property type="match status" value="1"/>
</dbReference>
<dbReference type="Pfam" id="PF06080">
    <property type="entry name" value="DUF938"/>
    <property type="match status" value="1"/>
</dbReference>
<reference evidence="1 2" key="1">
    <citation type="submission" date="2020-08" db="EMBL/GenBank/DDBJ databases">
        <title>Genomic Encyclopedia of Type Strains, Phase III (KMG-III): the genomes of soil and plant-associated and newly described type strains.</title>
        <authorList>
            <person name="Whitman W."/>
        </authorList>
    </citation>
    <scope>NUCLEOTIDE SEQUENCE [LARGE SCALE GENOMIC DNA]</scope>
    <source>
        <strain evidence="1 2">CECT 8799</strain>
    </source>
</reference>
<dbReference type="InterPro" id="IPR029063">
    <property type="entry name" value="SAM-dependent_MTases_sf"/>
</dbReference>
<evidence type="ECO:0000313" key="2">
    <source>
        <dbReference type="Proteomes" id="UP000535937"/>
    </source>
</evidence>
<dbReference type="GO" id="GO:0008168">
    <property type="term" value="F:methyltransferase activity"/>
    <property type="evidence" value="ECO:0007669"/>
    <property type="project" value="UniProtKB-KW"/>
</dbReference>
<keyword evidence="1" id="KW-0489">Methyltransferase</keyword>
<dbReference type="InterPro" id="IPR010342">
    <property type="entry name" value="DUF938"/>
</dbReference>
<sequence length="207" mass="22700">MSAGELPDAPACARNREPILRELRRLLAHRRSVLEIGSGTGQHAVYFAPRLPHLTWQTSDLAENLPGIRAWLAAQPASNMPPPLELDVSGEWPDLAVDAVFTANSLHIMSADSVRALFRALPRVLQPGGALIVYGPMKIAGGYIGSGPGGIGSSNADFDRWLKQRDPHSGIRDLEWLDRLAEDAGLQRVENHYLPANNQLVVWQHIE</sequence>